<sequence length="56" mass="6358">MHKFRTDSNGLHVRVLCNDPHTRTRARIITERACFADPKFSAGLTCDSNLELSKKV</sequence>
<reference evidence="2" key="2">
    <citation type="submission" date="2015-01" db="EMBL/GenBank/DDBJ databases">
        <title>Evolutionary Origins and Diversification of the Mycorrhizal Mutualists.</title>
        <authorList>
            <consortium name="DOE Joint Genome Institute"/>
            <consortium name="Mycorrhizal Genomics Consortium"/>
            <person name="Kohler A."/>
            <person name="Kuo A."/>
            <person name="Nagy L.G."/>
            <person name="Floudas D."/>
            <person name="Copeland A."/>
            <person name="Barry K.W."/>
            <person name="Cichocki N."/>
            <person name="Veneault-Fourrey C."/>
            <person name="LaButti K."/>
            <person name="Lindquist E.A."/>
            <person name="Lipzen A."/>
            <person name="Lundell T."/>
            <person name="Morin E."/>
            <person name="Murat C."/>
            <person name="Riley R."/>
            <person name="Ohm R."/>
            <person name="Sun H."/>
            <person name="Tunlid A."/>
            <person name="Henrissat B."/>
            <person name="Grigoriev I.V."/>
            <person name="Hibbett D.S."/>
            <person name="Martin F."/>
        </authorList>
    </citation>
    <scope>NUCLEOTIDE SEQUENCE [LARGE SCALE GENOMIC DNA]</scope>
    <source>
        <strain evidence="2">441</strain>
    </source>
</reference>
<name>A0A0C9ZDD7_9AGAM</name>
<dbReference type="Proteomes" id="UP000054018">
    <property type="component" value="Unassembled WGS sequence"/>
</dbReference>
<evidence type="ECO:0000313" key="2">
    <source>
        <dbReference type="Proteomes" id="UP000054018"/>
    </source>
</evidence>
<dbReference type="AlphaFoldDB" id="A0A0C9ZDD7"/>
<organism evidence="1 2">
    <name type="scientific">Pisolithus microcarpus 441</name>
    <dbReference type="NCBI Taxonomy" id="765257"/>
    <lineage>
        <taxon>Eukaryota</taxon>
        <taxon>Fungi</taxon>
        <taxon>Dikarya</taxon>
        <taxon>Basidiomycota</taxon>
        <taxon>Agaricomycotina</taxon>
        <taxon>Agaricomycetes</taxon>
        <taxon>Agaricomycetidae</taxon>
        <taxon>Boletales</taxon>
        <taxon>Sclerodermatineae</taxon>
        <taxon>Pisolithaceae</taxon>
        <taxon>Pisolithus</taxon>
    </lineage>
</organism>
<evidence type="ECO:0000313" key="1">
    <source>
        <dbReference type="EMBL" id="KIK23944.1"/>
    </source>
</evidence>
<dbReference type="EMBL" id="KN833721">
    <property type="protein sequence ID" value="KIK23944.1"/>
    <property type="molecule type" value="Genomic_DNA"/>
</dbReference>
<dbReference type="HOGENOM" id="CLU_3015088_0_0_1"/>
<keyword evidence="2" id="KW-1185">Reference proteome</keyword>
<reference evidence="1 2" key="1">
    <citation type="submission" date="2014-04" db="EMBL/GenBank/DDBJ databases">
        <authorList>
            <consortium name="DOE Joint Genome Institute"/>
            <person name="Kuo A."/>
            <person name="Kohler A."/>
            <person name="Costa M.D."/>
            <person name="Nagy L.G."/>
            <person name="Floudas D."/>
            <person name="Copeland A."/>
            <person name="Barry K.W."/>
            <person name="Cichocki N."/>
            <person name="Veneault-Fourrey C."/>
            <person name="LaButti K."/>
            <person name="Lindquist E.A."/>
            <person name="Lipzen A."/>
            <person name="Lundell T."/>
            <person name="Morin E."/>
            <person name="Murat C."/>
            <person name="Sun H."/>
            <person name="Tunlid A."/>
            <person name="Henrissat B."/>
            <person name="Grigoriev I.V."/>
            <person name="Hibbett D.S."/>
            <person name="Martin F."/>
            <person name="Nordberg H.P."/>
            <person name="Cantor M.N."/>
            <person name="Hua S.X."/>
        </authorList>
    </citation>
    <scope>NUCLEOTIDE SEQUENCE [LARGE SCALE GENOMIC DNA]</scope>
    <source>
        <strain evidence="1 2">441</strain>
    </source>
</reference>
<gene>
    <name evidence="1" type="ORF">PISMIDRAFT_678662</name>
</gene>
<proteinExistence type="predicted"/>
<protein>
    <submittedName>
        <fullName evidence="1">Uncharacterized protein</fullName>
    </submittedName>
</protein>
<accession>A0A0C9ZDD7</accession>